<sequence length="143" mass="15598">MAELTDEQIAREEEFLSGMPRVNLGALFLPPVWGAAHGLWVAILFYPLWLVADNCFYGAFANPSPLSIGLALIVLVSLVAATVVFAVLGQPFAAHWSAARGVTKEQYLRRQRVWAVVSIIVGVAMAAAATYYNLEIRPTLPEL</sequence>
<dbReference type="AlphaFoldDB" id="A0A7C9N9U0"/>
<keyword evidence="1" id="KW-1133">Transmembrane helix</keyword>
<keyword evidence="1" id="KW-0472">Membrane</keyword>
<evidence type="ECO:0000256" key="1">
    <source>
        <dbReference type="SAM" id="Phobius"/>
    </source>
</evidence>
<organism evidence="2">
    <name type="scientific">Muribaculaceae bacterium Z82</name>
    <dbReference type="NCBI Taxonomy" id="2304548"/>
    <lineage>
        <taxon>Bacteria</taxon>
        <taxon>Pseudomonadati</taxon>
        <taxon>Bacteroidota</taxon>
        <taxon>Bacteroidia</taxon>
        <taxon>Bacteroidales</taxon>
        <taxon>Muribaculaceae</taxon>
    </lineage>
</organism>
<keyword evidence="1" id="KW-0812">Transmembrane</keyword>
<reference evidence="2" key="1">
    <citation type="submission" date="2018-08" db="EMBL/GenBank/DDBJ databases">
        <title>Murine metabolic-syndrome-specific gut microbial biobank.</title>
        <authorList>
            <person name="Liu C."/>
        </authorList>
    </citation>
    <scope>NUCLEOTIDE SEQUENCE [LARGE SCALE GENOMIC DNA]</scope>
    <source>
        <strain evidence="2">Z82</strain>
    </source>
</reference>
<gene>
    <name evidence="2" type="ORF">D1639_02300</name>
</gene>
<evidence type="ECO:0000313" key="2">
    <source>
        <dbReference type="EMBL" id="NBI33884.1"/>
    </source>
</evidence>
<proteinExistence type="predicted"/>
<comment type="caution">
    <text evidence="2">The sequence shown here is derived from an EMBL/GenBank/DDBJ whole genome shotgun (WGS) entry which is preliminary data.</text>
</comment>
<feature type="transmembrane region" description="Helical" evidence="1">
    <location>
        <begin position="113"/>
        <end position="134"/>
    </location>
</feature>
<protein>
    <submittedName>
        <fullName evidence="2">Viscotoxin-A3</fullName>
    </submittedName>
</protein>
<name>A0A7C9N9U0_9BACT</name>
<feature type="transmembrane region" description="Helical" evidence="1">
    <location>
        <begin position="66"/>
        <end position="92"/>
    </location>
</feature>
<feature type="transmembrane region" description="Helical" evidence="1">
    <location>
        <begin position="24"/>
        <end position="46"/>
    </location>
</feature>
<dbReference type="EMBL" id="QWKH01000008">
    <property type="protein sequence ID" value="NBI33884.1"/>
    <property type="molecule type" value="Genomic_DNA"/>
</dbReference>
<accession>A0A7C9N9U0</accession>